<dbReference type="PANTHER" id="PTHR11614">
    <property type="entry name" value="PHOSPHOLIPASE-RELATED"/>
    <property type="match status" value="1"/>
</dbReference>
<dbReference type="EMBL" id="OY731404">
    <property type="protein sequence ID" value="CAJ1969713.1"/>
    <property type="molecule type" value="Genomic_DNA"/>
</dbReference>
<gene>
    <name evidence="2" type="ORF">AYBTSS11_LOCUS22404</name>
</gene>
<protein>
    <recommendedName>
        <fullName evidence="1">Serine aminopeptidase S33 domain-containing protein</fullName>
    </recommendedName>
</protein>
<evidence type="ECO:0000313" key="2">
    <source>
        <dbReference type="EMBL" id="CAJ1969713.1"/>
    </source>
</evidence>
<sequence length="495" mass="54826">MEENLDGVTPCSSVAVEAIIRVGAAGAIWGLCAGPYDARQQGLTGIAKASFVANSVSRSGIRCGFLAGIFSVTRCGVQKYRGQNDWSCLTIRDGWSQYCLVITGSFLPDYRSWISRALLLAQFCQFVCACVRGRPSELVELIDCSTRSVMTPCLYTAEHHHSLRVDQWQVMRCSVNGLIGGAVTGAAAAAATGTRNWAQMIGMAGLVYMKKSKELQLFTCRWVPFSTPKAIVFLCHGANSSLSPSHIRCKFFSLSRILGYAMECSTFMRECGERLASAGYAVFGIDYEGHGRSGGVRCFITRFDDIVDDCENFFRTICGKQLSEKLIKQSAIIVNVMTKFEDIIPKWKIVPTKNIIDSAFKNPAKKQAIRNNKLIYQDKPRLKTAMEMIRASSGVGDILHEVTLPFIVLQGEDDTVTDPTMSKELYERANCEDKTIKLYKGMCHGIASGESDENIALVYRDIIDWLDDHSYKPHFVYSFNDSTFGSRASSIHKSS</sequence>
<dbReference type="SUPFAM" id="SSF53474">
    <property type="entry name" value="alpha/beta-Hydrolases"/>
    <property type="match status" value="1"/>
</dbReference>
<evidence type="ECO:0000313" key="3">
    <source>
        <dbReference type="Proteomes" id="UP001189624"/>
    </source>
</evidence>
<dbReference type="Gramene" id="rna-AYBTSS11_LOCUS22404">
    <property type="protein sequence ID" value="CAJ1969713.1"/>
    <property type="gene ID" value="gene-AYBTSS11_LOCUS22404"/>
</dbReference>
<reference evidence="2" key="1">
    <citation type="submission" date="2023-10" db="EMBL/GenBank/DDBJ databases">
        <authorList>
            <person name="Domelevo Entfellner J.-B."/>
        </authorList>
    </citation>
    <scope>NUCLEOTIDE SEQUENCE</scope>
</reference>
<feature type="domain" description="Serine aminopeptidase S33" evidence="1">
    <location>
        <begin position="263"/>
        <end position="321"/>
    </location>
</feature>
<dbReference type="Gene3D" id="3.40.50.1820">
    <property type="entry name" value="alpha/beta hydrolase"/>
    <property type="match status" value="2"/>
</dbReference>
<evidence type="ECO:0000259" key="1">
    <source>
        <dbReference type="Pfam" id="PF12146"/>
    </source>
</evidence>
<dbReference type="AlphaFoldDB" id="A0AA86SQ65"/>
<dbReference type="InterPro" id="IPR022742">
    <property type="entry name" value="Hydrolase_4"/>
</dbReference>
<dbReference type="InterPro" id="IPR051044">
    <property type="entry name" value="MAG_DAG_Lipase"/>
</dbReference>
<proteinExistence type="predicted"/>
<accession>A0AA86SQ65</accession>
<dbReference type="InterPro" id="IPR029058">
    <property type="entry name" value="AB_hydrolase_fold"/>
</dbReference>
<organism evidence="2 3">
    <name type="scientific">Sphenostylis stenocarpa</name>
    <dbReference type="NCBI Taxonomy" id="92480"/>
    <lineage>
        <taxon>Eukaryota</taxon>
        <taxon>Viridiplantae</taxon>
        <taxon>Streptophyta</taxon>
        <taxon>Embryophyta</taxon>
        <taxon>Tracheophyta</taxon>
        <taxon>Spermatophyta</taxon>
        <taxon>Magnoliopsida</taxon>
        <taxon>eudicotyledons</taxon>
        <taxon>Gunneridae</taxon>
        <taxon>Pentapetalae</taxon>
        <taxon>rosids</taxon>
        <taxon>fabids</taxon>
        <taxon>Fabales</taxon>
        <taxon>Fabaceae</taxon>
        <taxon>Papilionoideae</taxon>
        <taxon>50 kb inversion clade</taxon>
        <taxon>NPAAA clade</taxon>
        <taxon>indigoferoid/millettioid clade</taxon>
        <taxon>Phaseoleae</taxon>
        <taxon>Sphenostylis</taxon>
    </lineage>
</organism>
<dbReference type="Proteomes" id="UP001189624">
    <property type="component" value="Chromosome 7"/>
</dbReference>
<keyword evidence="3" id="KW-1185">Reference proteome</keyword>
<feature type="domain" description="Serine aminopeptidase S33" evidence="1">
    <location>
        <begin position="333"/>
        <end position="447"/>
    </location>
</feature>
<dbReference type="Pfam" id="PF12146">
    <property type="entry name" value="Hydrolase_4"/>
    <property type="match status" value="2"/>
</dbReference>
<name>A0AA86SQ65_9FABA</name>